<reference evidence="2" key="2">
    <citation type="submission" date="2021-08" db="EMBL/GenBank/DDBJ databases">
        <authorList>
            <person name="Eriksson T."/>
        </authorList>
    </citation>
    <scope>NUCLEOTIDE SEQUENCE</scope>
    <source>
        <strain evidence="2">Stoneville</strain>
        <tissue evidence="2">Whole head</tissue>
    </source>
</reference>
<dbReference type="Proteomes" id="UP000719412">
    <property type="component" value="Unassembled WGS sequence"/>
</dbReference>
<gene>
    <name evidence="3" type="ORF">GEV33_015374</name>
    <name evidence="2" type="ORF">GEV33_015375</name>
</gene>
<dbReference type="AlphaFoldDB" id="A0A8J6H3P0"/>
<dbReference type="EMBL" id="JABDTM020030448">
    <property type="protein sequence ID" value="KAH0807417.1"/>
    <property type="molecule type" value="Genomic_DNA"/>
</dbReference>
<comment type="caution">
    <text evidence="2">The sequence shown here is derived from an EMBL/GenBank/DDBJ whole genome shotgun (WGS) entry which is preliminary data.</text>
</comment>
<keyword evidence="4" id="KW-1185">Reference proteome</keyword>
<feature type="compositionally biased region" description="Low complexity" evidence="1">
    <location>
        <begin position="122"/>
        <end position="131"/>
    </location>
</feature>
<evidence type="ECO:0000313" key="4">
    <source>
        <dbReference type="Proteomes" id="UP000719412"/>
    </source>
</evidence>
<organism evidence="2 4">
    <name type="scientific">Tenebrio molitor</name>
    <name type="common">Yellow mealworm beetle</name>
    <dbReference type="NCBI Taxonomy" id="7067"/>
    <lineage>
        <taxon>Eukaryota</taxon>
        <taxon>Metazoa</taxon>
        <taxon>Ecdysozoa</taxon>
        <taxon>Arthropoda</taxon>
        <taxon>Hexapoda</taxon>
        <taxon>Insecta</taxon>
        <taxon>Pterygota</taxon>
        <taxon>Neoptera</taxon>
        <taxon>Endopterygota</taxon>
        <taxon>Coleoptera</taxon>
        <taxon>Polyphaga</taxon>
        <taxon>Cucujiformia</taxon>
        <taxon>Tenebrionidae</taxon>
        <taxon>Tenebrio</taxon>
    </lineage>
</organism>
<feature type="compositionally biased region" description="Basic residues" evidence="1">
    <location>
        <begin position="193"/>
        <end position="203"/>
    </location>
</feature>
<evidence type="ECO:0000313" key="3">
    <source>
        <dbReference type="EMBL" id="KAH0807417.1"/>
    </source>
</evidence>
<protein>
    <submittedName>
        <fullName evidence="2">Uncharacterized protein</fullName>
    </submittedName>
</protein>
<evidence type="ECO:0000256" key="1">
    <source>
        <dbReference type="SAM" id="MobiDB-lite"/>
    </source>
</evidence>
<sequence length="203" mass="22808">MLVGVPQGSTLGPLLFFGFTGQTIQQCWWMECRDNTPGDICIKESLQKINLVVRRSLKIRGRRKEKEKLPSGITADYTADFLASLERVESPASTIPGSPSNINHLQEGYTQSDSSETSLNSLNNPQNNKILPPLPPKPPKRGILKTPRVSVTQDNGHDTLVRNTMQNELFTYQNVPNQQNGVNGKNLASPTRRTPRSRRRRFR</sequence>
<feature type="region of interest" description="Disordered" evidence="1">
    <location>
        <begin position="90"/>
        <end position="157"/>
    </location>
</feature>
<accession>A0A8J6H3P0</accession>
<evidence type="ECO:0000313" key="2">
    <source>
        <dbReference type="EMBL" id="KAH0807416.1"/>
    </source>
</evidence>
<name>A0A8J6H3P0_TENMO</name>
<feature type="region of interest" description="Disordered" evidence="1">
    <location>
        <begin position="174"/>
        <end position="203"/>
    </location>
</feature>
<reference evidence="2" key="1">
    <citation type="journal article" date="2020" name="J Insects Food Feed">
        <title>The yellow mealworm (Tenebrio molitor) genome: a resource for the emerging insects as food and feed industry.</title>
        <authorList>
            <person name="Eriksson T."/>
            <person name="Andere A."/>
            <person name="Kelstrup H."/>
            <person name="Emery V."/>
            <person name="Picard C."/>
        </authorList>
    </citation>
    <scope>NUCLEOTIDE SEQUENCE</scope>
    <source>
        <strain evidence="2">Stoneville</strain>
        <tissue evidence="2">Whole head</tissue>
    </source>
</reference>
<feature type="compositionally biased region" description="Polar residues" evidence="1">
    <location>
        <begin position="91"/>
        <end position="121"/>
    </location>
</feature>
<feature type="compositionally biased region" description="Low complexity" evidence="1">
    <location>
        <begin position="174"/>
        <end position="192"/>
    </location>
</feature>
<proteinExistence type="predicted"/>
<dbReference type="EMBL" id="JABDTM020030451">
    <property type="protein sequence ID" value="KAH0807416.1"/>
    <property type="molecule type" value="Genomic_DNA"/>
</dbReference>